<sequence length="737" mass="85657">MDMLPSFRVLAYLGIWIEEGSSFVFLRRLCGLFLSNTIFYFTLTEVIELYLLRNNIEELVDVMFLTVTFAMLCLKILNFNFRHKGLLNLLTDFRMDVCKARSPEEENILNKYTTKILNIFQNILVLSQATGIFFCVLPFITLEPADYEIPYKTYQFYDDTTAMGFTITCVIQFIALIFGIFINVSMDTMIYGFIILSTGQFELISYRINKSSKENDRALLKQCIMHHNCMNNLVKKTTNLFMTVIAPLFFFSLLTLCASIFQMSQNDIISLEFLGFAMYLSCMLCQVFLYCWYGNELKLKSADLVNEVFGSDWTVLEYTEKKTLYLLMLSAQRPCDISWRGQCTLSLETFVWIMKTSYTAFNLLQRYVETMDVLPLNFRILQYCGIWYEYPEHLWMVKTVYKTFVVVVLFSLTLSELIELGLISNNVHESTECLFLSLTFLTICFKIINFMCRQDSLKEILDAYRVDIFRPKTAEEKQIIVNYQNVISTFFVIYLTMALMAGTCMILVPIISSTSNDTELPIKTYQPYNTQDLMLYSITYFHQILSFLFGILINVCMDMLVCGFVILACCQLDLCGHRIGQNQMDIPAKDHITHHILIGDVVKKVQSFFIVVVVLLFSCSLIILCTSLFQMPQQNIMTLEFFTLFMYLMSVLYQIFVYCWFGNQLQLKSKSISDAIYDSNWADLTPHKRKDYLFSMFMSQNGFTISFHGQCSISIQTYVWIVKTSYGAYNLLQKTSA</sequence>
<feature type="transmembrane region" description="Helical" evidence="10">
    <location>
        <begin position="32"/>
        <end position="52"/>
    </location>
</feature>
<keyword evidence="3" id="KW-0716">Sensory transduction</keyword>
<feature type="transmembrane region" description="Helical" evidence="10">
    <location>
        <begin position="608"/>
        <end position="629"/>
    </location>
</feature>
<feature type="transmembrane region" description="Helical" evidence="10">
    <location>
        <begin position="273"/>
        <end position="293"/>
    </location>
</feature>
<dbReference type="EnsemblMetazoa" id="XM_031930897">
    <property type="protein sequence ID" value="XP_031786757"/>
    <property type="gene ID" value="GeneID_100463101"/>
</dbReference>
<dbReference type="PANTHER" id="PTHR21137">
    <property type="entry name" value="ODORANT RECEPTOR"/>
    <property type="match status" value="1"/>
</dbReference>
<keyword evidence="9" id="KW-0807">Transducer</keyword>
<keyword evidence="6 10" id="KW-1133">Transmembrane helix</keyword>
<evidence type="ECO:0000313" key="11">
    <source>
        <dbReference type="EnsemblMetazoa" id="XP_031786757"/>
    </source>
</evidence>
<reference evidence="11" key="1">
    <citation type="submission" date="2021-01" db="UniProtKB">
        <authorList>
            <consortium name="EnsemblMetazoa"/>
        </authorList>
    </citation>
    <scope>IDENTIFICATION</scope>
</reference>
<evidence type="ECO:0000256" key="3">
    <source>
        <dbReference type="ARBA" id="ARBA00022606"/>
    </source>
</evidence>
<organism evidence="11 12">
    <name type="scientific">Nasonia vitripennis</name>
    <name type="common">Parasitic wasp</name>
    <dbReference type="NCBI Taxonomy" id="7425"/>
    <lineage>
        <taxon>Eukaryota</taxon>
        <taxon>Metazoa</taxon>
        <taxon>Ecdysozoa</taxon>
        <taxon>Arthropoda</taxon>
        <taxon>Hexapoda</taxon>
        <taxon>Insecta</taxon>
        <taxon>Pterygota</taxon>
        <taxon>Neoptera</taxon>
        <taxon>Endopterygota</taxon>
        <taxon>Hymenoptera</taxon>
        <taxon>Apocrita</taxon>
        <taxon>Proctotrupomorpha</taxon>
        <taxon>Chalcidoidea</taxon>
        <taxon>Pteromalidae</taxon>
        <taxon>Pteromalinae</taxon>
        <taxon>Nasonia</taxon>
    </lineage>
</organism>
<dbReference type="GO" id="GO:0005886">
    <property type="term" value="C:plasma membrane"/>
    <property type="evidence" value="ECO:0007669"/>
    <property type="project" value="UniProtKB-SubCell"/>
</dbReference>
<keyword evidence="2" id="KW-1003">Cell membrane</keyword>
<dbReference type="InParanoid" id="A0A7M7QF67"/>
<dbReference type="GO" id="GO:0004984">
    <property type="term" value="F:olfactory receptor activity"/>
    <property type="evidence" value="ECO:0007669"/>
    <property type="project" value="InterPro"/>
</dbReference>
<evidence type="ECO:0008006" key="13">
    <source>
        <dbReference type="Google" id="ProtNLM"/>
    </source>
</evidence>
<evidence type="ECO:0000256" key="6">
    <source>
        <dbReference type="ARBA" id="ARBA00022989"/>
    </source>
</evidence>
<dbReference type="InterPro" id="IPR004117">
    <property type="entry name" value="7tm6_olfct_rcpt"/>
</dbReference>
<evidence type="ECO:0000256" key="2">
    <source>
        <dbReference type="ARBA" id="ARBA00022475"/>
    </source>
</evidence>
<dbReference type="SMR" id="A0A7M7QF67"/>
<feature type="transmembrane region" description="Helical" evidence="10">
    <location>
        <begin position="641"/>
        <end position="661"/>
    </location>
</feature>
<evidence type="ECO:0000256" key="9">
    <source>
        <dbReference type="ARBA" id="ARBA00023224"/>
    </source>
</evidence>
<evidence type="ECO:0000256" key="7">
    <source>
        <dbReference type="ARBA" id="ARBA00023136"/>
    </source>
</evidence>
<feature type="transmembrane region" description="Helical" evidence="10">
    <location>
        <begin position="119"/>
        <end position="140"/>
    </location>
</feature>
<dbReference type="Pfam" id="PF02949">
    <property type="entry name" value="7tm_6"/>
    <property type="match status" value="2"/>
</dbReference>
<dbReference type="RefSeq" id="XP_031786757.1">
    <property type="nucleotide sequence ID" value="XM_031930897.2"/>
</dbReference>
<keyword evidence="8" id="KW-0675">Receptor</keyword>
<accession>A0A7M7QF67</accession>
<feature type="transmembrane region" description="Helical" evidence="10">
    <location>
        <begin position="403"/>
        <end position="422"/>
    </location>
</feature>
<feature type="transmembrane region" description="Helical" evidence="10">
    <location>
        <begin position="240"/>
        <end position="261"/>
    </location>
</feature>
<keyword evidence="12" id="KW-1185">Reference proteome</keyword>
<feature type="transmembrane region" description="Helical" evidence="10">
    <location>
        <begin position="434"/>
        <end position="452"/>
    </location>
</feature>
<keyword evidence="5" id="KW-0552">Olfaction</keyword>
<evidence type="ECO:0000256" key="1">
    <source>
        <dbReference type="ARBA" id="ARBA00004651"/>
    </source>
</evidence>
<feature type="transmembrane region" description="Helical" evidence="10">
    <location>
        <begin position="486"/>
        <end position="511"/>
    </location>
</feature>
<feature type="transmembrane region" description="Helical" evidence="10">
    <location>
        <begin position="544"/>
        <end position="569"/>
    </location>
</feature>
<evidence type="ECO:0000313" key="12">
    <source>
        <dbReference type="Proteomes" id="UP000002358"/>
    </source>
</evidence>
<dbReference type="Proteomes" id="UP000002358">
    <property type="component" value="Chromosome 5"/>
</dbReference>
<protein>
    <recommendedName>
        <fullName evidence="13">Odorant receptor</fullName>
    </recommendedName>
</protein>
<comment type="subcellular location">
    <subcellularLocation>
        <location evidence="1">Cell membrane</location>
        <topology evidence="1">Multi-pass membrane protein</topology>
    </subcellularLocation>
</comment>
<evidence type="ECO:0000256" key="8">
    <source>
        <dbReference type="ARBA" id="ARBA00023170"/>
    </source>
</evidence>
<dbReference type="GeneID" id="100463101"/>
<evidence type="ECO:0000256" key="5">
    <source>
        <dbReference type="ARBA" id="ARBA00022725"/>
    </source>
</evidence>
<dbReference type="AlphaFoldDB" id="A0A7M7QF67"/>
<dbReference type="GO" id="GO:0007165">
    <property type="term" value="P:signal transduction"/>
    <property type="evidence" value="ECO:0007669"/>
    <property type="project" value="UniProtKB-KW"/>
</dbReference>
<dbReference type="PANTHER" id="PTHR21137:SF35">
    <property type="entry name" value="ODORANT RECEPTOR 19A-RELATED"/>
    <property type="match status" value="1"/>
</dbReference>
<name>A0A7M7QF67_NASVI</name>
<feature type="transmembrane region" description="Helical" evidence="10">
    <location>
        <begin position="161"/>
        <end position="182"/>
    </location>
</feature>
<dbReference type="OrthoDB" id="6597368at2759"/>
<keyword evidence="7 10" id="KW-0472">Membrane</keyword>
<proteinExistence type="predicted"/>
<feature type="transmembrane region" description="Helical" evidence="10">
    <location>
        <begin position="59"/>
        <end position="77"/>
    </location>
</feature>
<evidence type="ECO:0000256" key="4">
    <source>
        <dbReference type="ARBA" id="ARBA00022692"/>
    </source>
</evidence>
<evidence type="ECO:0000256" key="10">
    <source>
        <dbReference type="SAM" id="Phobius"/>
    </source>
</evidence>
<dbReference type="CTD" id="5578890"/>
<keyword evidence="4 10" id="KW-0812">Transmembrane</keyword>
<dbReference type="GO" id="GO:0005549">
    <property type="term" value="F:odorant binding"/>
    <property type="evidence" value="ECO:0007669"/>
    <property type="project" value="InterPro"/>
</dbReference>